<evidence type="ECO:0000256" key="7">
    <source>
        <dbReference type="ARBA" id="ARBA00022723"/>
    </source>
</evidence>
<evidence type="ECO:0000256" key="4">
    <source>
        <dbReference type="ARBA" id="ARBA00022475"/>
    </source>
</evidence>
<keyword evidence="6 13" id="KW-0812">Transmembrane</keyword>
<keyword evidence="10" id="KW-0408">Iron</keyword>
<keyword evidence="5" id="KW-0349">Heme</keyword>
<dbReference type="Proteomes" id="UP000071979">
    <property type="component" value="Unassembled WGS sequence"/>
</dbReference>
<evidence type="ECO:0000256" key="10">
    <source>
        <dbReference type="ARBA" id="ARBA00023004"/>
    </source>
</evidence>
<comment type="similarity">
    <text evidence="12">Belongs to the cytochrome b561 family.</text>
</comment>
<dbReference type="GO" id="GO:0020037">
    <property type="term" value="F:heme binding"/>
    <property type="evidence" value="ECO:0007669"/>
    <property type="project" value="TreeGrafter"/>
</dbReference>
<dbReference type="RefSeq" id="WP_058776087.1">
    <property type="nucleotide sequence ID" value="NZ_LDSD01000014.1"/>
</dbReference>
<gene>
    <name evidence="15" type="ORF">SA3R_18105</name>
</gene>
<dbReference type="InterPro" id="IPR016174">
    <property type="entry name" value="Di-haem_cyt_TM"/>
</dbReference>
<evidence type="ECO:0000256" key="12">
    <source>
        <dbReference type="ARBA" id="ARBA00037975"/>
    </source>
</evidence>
<keyword evidence="11 13" id="KW-0472">Membrane</keyword>
<keyword evidence="7" id="KW-0479">Metal-binding</keyword>
<dbReference type="PANTHER" id="PTHR30529">
    <property type="entry name" value="CYTOCHROME B561"/>
    <property type="match status" value="1"/>
</dbReference>
<keyword evidence="9 13" id="KW-1133">Transmembrane helix</keyword>
<dbReference type="EMBL" id="LDSE01000031">
    <property type="protein sequence ID" value="KTS66383.1"/>
    <property type="molecule type" value="Genomic_DNA"/>
</dbReference>
<dbReference type="InterPro" id="IPR011577">
    <property type="entry name" value="Cyt_b561_bac/Ni-Hgenase"/>
</dbReference>
<evidence type="ECO:0000256" key="5">
    <source>
        <dbReference type="ARBA" id="ARBA00022617"/>
    </source>
</evidence>
<dbReference type="GO" id="GO:0022904">
    <property type="term" value="P:respiratory electron transport chain"/>
    <property type="evidence" value="ECO:0007669"/>
    <property type="project" value="InterPro"/>
</dbReference>
<sequence>MSHQTTLFHPLLRIVHWLMALAVLTMLFIGVAMVADISAAHSLLLAIHKPLGVVIALLVVVRIGLRRYYGVPAMPASVPGWQQTVAHLTHLALYLLMLAQPLVGWVMLSAGGFPVTIGEGLVLPPLLPVSVESYAVLRPLHSLLAFSLFALILAHLAAALLHGLILRDGVLSSMTGLRRVREKK</sequence>
<evidence type="ECO:0000256" key="1">
    <source>
        <dbReference type="ARBA" id="ARBA00001970"/>
    </source>
</evidence>
<evidence type="ECO:0000313" key="16">
    <source>
        <dbReference type="Proteomes" id="UP000071979"/>
    </source>
</evidence>
<dbReference type="GO" id="GO:0005886">
    <property type="term" value="C:plasma membrane"/>
    <property type="evidence" value="ECO:0007669"/>
    <property type="project" value="UniProtKB-SubCell"/>
</dbReference>
<keyword evidence="4" id="KW-1003">Cell membrane</keyword>
<evidence type="ECO:0000256" key="3">
    <source>
        <dbReference type="ARBA" id="ARBA00022448"/>
    </source>
</evidence>
<comment type="cofactor">
    <cofactor evidence="1">
        <name>heme b</name>
        <dbReference type="ChEBI" id="CHEBI:60344"/>
    </cofactor>
</comment>
<feature type="transmembrane region" description="Helical" evidence="13">
    <location>
        <begin position="14"/>
        <end position="35"/>
    </location>
</feature>
<dbReference type="SUPFAM" id="SSF81342">
    <property type="entry name" value="Transmembrane di-heme cytochromes"/>
    <property type="match status" value="1"/>
</dbReference>
<dbReference type="GO" id="GO:0046872">
    <property type="term" value="F:metal ion binding"/>
    <property type="evidence" value="ECO:0007669"/>
    <property type="project" value="UniProtKB-KW"/>
</dbReference>
<evidence type="ECO:0000256" key="13">
    <source>
        <dbReference type="SAM" id="Phobius"/>
    </source>
</evidence>
<comment type="caution">
    <text evidence="15">The sequence shown here is derived from an EMBL/GenBank/DDBJ whole genome shotgun (WGS) entry which is preliminary data.</text>
</comment>
<evidence type="ECO:0000256" key="9">
    <source>
        <dbReference type="ARBA" id="ARBA00022989"/>
    </source>
</evidence>
<evidence type="ECO:0000259" key="14">
    <source>
        <dbReference type="Pfam" id="PF01292"/>
    </source>
</evidence>
<dbReference type="GO" id="GO:0009055">
    <property type="term" value="F:electron transfer activity"/>
    <property type="evidence" value="ECO:0007669"/>
    <property type="project" value="InterPro"/>
</dbReference>
<name>A0A8E1V8F6_9GAMM</name>
<evidence type="ECO:0000256" key="2">
    <source>
        <dbReference type="ARBA" id="ARBA00004651"/>
    </source>
</evidence>
<evidence type="ECO:0000256" key="6">
    <source>
        <dbReference type="ARBA" id="ARBA00022692"/>
    </source>
</evidence>
<feature type="domain" description="Cytochrome b561 bacterial/Ni-hydrogenase" evidence="14">
    <location>
        <begin position="8"/>
        <end position="176"/>
    </location>
</feature>
<reference evidence="15 16" key="1">
    <citation type="journal article" date="2016" name="Front. Microbiol.">
        <title>Genomic Resource of Rice Seed Associated Bacteria.</title>
        <authorList>
            <person name="Midha S."/>
            <person name="Bansal K."/>
            <person name="Sharma S."/>
            <person name="Kumar N."/>
            <person name="Patil P.P."/>
            <person name="Chaudhry V."/>
            <person name="Patil P.B."/>
        </authorList>
    </citation>
    <scope>NUCLEOTIDE SEQUENCE [LARGE SCALE GENOMIC DNA]</scope>
    <source>
        <strain evidence="15 16">SA3</strain>
    </source>
</reference>
<dbReference type="Pfam" id="PF01292">
    <property type="entry name" value="Ni_hydr_CYTB"/>
    <property type="match status" value="1"/>
</dbReference>
<protein>
    <submittedName>
        <fullName evidence="15">Cytochrome B561</fullName>
    </submittedName>
</protein>
<evidence type="ECO:0000313" key="15">
    <source>
        <dbReference type="EMBL" id="KTS66383.1"/>
    </source>
</evidence>
<dbReference type="InterPro" id="IPR052168">
    <property type="entry name" value="Cytochrome_b561_oxidase"/>
</dbReference>
<organism evidence="15 16">
    <name type="scientific">Pantoea dispersa</name>
    <dbReference type="NCBI Taxonomy" id="59814"/>
    <lineage>
        <taxon>Bacteria</taxon>
        <taxon>Pseudomonadati</taxon>
        <taxon>Pseudomonadota</taxon>
        <taxon>Gammaproteobacteria</taxon>
        <taxon>Enterobacterales</taxon>
        <taxon>Erwiniaceae</taxon>
        <taxon>Pantoea</taxon>
    </lineage>
</organism>
<feature type="transmembrane region" description="Helical" evidence="13">
    <location>
        <begin position="42"/>
        <end position="65"/>
    </location>
</feature>
<comment type="subcellular location">
    <subcellularLocation>
        <location evidence="2">Cell membrane</location>
        <topology evidence="2">Multi-pass membrane protein</topology>
    </subcellularLocation>
</comment>
<keyword evidence="8" id="KW-0249">Electron transport</keyword>
<evidence type="ECO:0000256" key="8">
    <source>
        <dbReference type="ARBA" id="ARBA00022982"/>
    </source>
</evidence>
<feature type="transmembrane region" description="Helical" evidence="13">
    <location>
        <begin position="85"/>
        <end position="108"/>
    </location>
</feature>
<keyword evidence="3" id="KW-0813">Transport</keyword>
<accession>A0A8E1V8F6</accession>
<dbReference type="PANTHER" id="PTHR30529:SF6">
    <property type="entry name" value="BLL0291 PROTEIN"/>
    <property type="match status" value="1"/>
</dbReference>
<evidence type="ECO:0000256" key="11">
    <source>
        <dbReference type="ARBA" id="ARBA00023136"/>
    </source>
</evidence>
<dbReference type="AlphaFoldDB" id="A0A8E1V8F6"/>
<feature type="transmembrane region" description="Helical" evidence="13">
    <location>
        <begin position="143"/>
        <end position="166"/>
    </location>
</feature>
<proteinExistence type="inferred from homology"/>